<dbReference type="HOGENOM" id="CLU_2521257_0_0_4"/>
<proteinExistence type="predicted"/>
<accession>E1T6V8</accession>
<reference evidence="1" key="1">
    <citation type="submission" date="2010-09" db="EMBL/GenBank/DDBJ databases">
        <title>Complete sequence of chromosome1 of Burkholderia sp. CCGE1003.</title>
        <authorList>
            <consortium name="US DOE Joint Genome Institute"/>
            <person name="Lucas S."/>
            <person name="Copeland A."/>
            <person name="Lapidus A."/>
            <person name="Cheng J.-F."/>
            <person name="Bruce D."/>
            <person name="Goodwin L."/>
            <person name="Pitluck S."/>
            <person name="Daligault H."/>
            <person name="Davenport K."/>
            <person name="Detter J.C."/>
            <person name="Han C."/>
            <person name="Tapia R."/>
            <person name="Land M."/>
            <person name="Hauser L."/>
            <person name="Jeffries C."/>
            <person name="Kyrpides N."/>
            <person name="Ivanova N."/>
            <person name="Ovchinnikova G."/>
            <person name="Martinez-Romero E."/>
            <person name="Rogel M.A."/>
            <person name="Auchtung J."/>
            <person name="Tiedje J.M."/>
            <person name="Woyke T."/>
        </authorList>
    </citation>
    <scope>NUCLEOTIDE SEQUENCE</scope>
    <source>
        <strain evidence="1">CCGE1003</strain>
    </source>
</reference>
<organism evidence="1">
    <name type="scientific">Burkholderia sp. (strain CCGE1003)</name>
    <dbReference type="NCBI Taxonomy" id="640512"/>
    <lineage>
        <taxon>Bacteria</taxon>
        <taxon>Pseudomonadati</taxon>
        <taxon>Pseudomonadota</taxon>
        <taxon>Betaproteobacteria</taxon>
        <taxon>Burkholderiales</taxon>
        <taxon>Burkholderiaceae</taxon>
        <taxon>Burkholderia</taxon>
    </lineage>
</organism>
<dbReference type="EMBL" id="CP002217">
    <property type="protein sequence ID" value="ADN58620.1"/>
    <property type="molecule type" value="Genomic_DNA"/>
</dbReference>
<protein>
    <submittedName>
        <fullName evidence="1">Uncharacterized protein</fullName>
    </submittedName>
</protein>
<evidence type="ECO:0000313" key="1">
    <source>
        <dbReference type="EMBL" id="ADN58620.1"/>
    </source>
</evidence>
<sequence>MVIFAFREFVMENAVYWNGRQVGIECDGRISWFSSAPSEAVAAYGNKRNKQQAQAQQCGTTGDDVLAHNLSRVAHWQFEVTNFRG</sequence>
<dbReference type="KEGG" id="bgf:BC1003_2667"/>
<name>E1T6V8_BURSG</name>
<dbReference type="AlphaFoldDB" id="E1T6V8"/>
<gene>
    <name evidence="1" type="ordered locus">BC1003_2667</name>
</gene>
<dbReference type="eggNOG" id="ENOG5031FMA">
    <property type="taxonomic scope" value="Bacteria"/>
</dbReference>